<protein>
    <submittedName>
        <fullName evidence="1">Uncharacterized protein</fullName>
    </submittedName>
</protein>
<gene>
    <name evidence="1" type="ORF">S01H1_06173</name>
</gene>
<dbReference type="AlphaFoldDB" id="X0SDM7"/>
<sequence length="65" mass="7515">MVGKKAKYSRDNYPRYIIQTGKGAILDSAKDWNVAVRKAKKHAIERGKRFPLFIVKEIGQVRIQK</sequence>
<reference evidence="1" key="1">
    <citation type="journal article" date="2014" name="Front. Microbiol.">
        <title>High frequency of phylogenetically diverse reductive dehalogenase-homologous genes in deep subseafloor sedimentary metagenomes.</title>
        <authorList>
            <person name="Kawai M."/>
            <person name="Futagami T."/>
            <person name="Toyoda A."/>
            <person name="Takaki Y."/>
            <person name="Nishi S."/>
            <person name="Hori S."/>
            <person name="Arai W."/>
            <person name="Tsubouchi T."/>
            <person name="Morono Y."/>
            <person name="Uchiyama I."/>
            <person name="Ito T."/>
            <person name="Fujiyama A."/>
            <person name="Inagaki F."/>
            <person name="Takami H."/>
        </authorList>
    </citation>
    <scope>NUCLEOTIDE SEQUENCE</scope>
    <source>
        <strain evidence="1">Expedition CK06-06</strain>
    </source>
</reference>
<name>X0SDM7_9ZZZZ</name>
<organism evidence="1">
    <name type="scientific">marine sediment metagenome</name>
    <dbReference type="NCBI Taxonomy" id="412755"/>
    <lineage>
        <taxon>unclassified sequences</taxon>
        <taxon>metagenomes</taxon>
        <taxon>ecological metagenomes</taxon>
    </lineage>
</organism>
<accession>X0SDM7</accession>
<dbReference type="EMBL" id="BARS01003202">
    <property type="protein sequence ID" value="GAF79168.1"/>
    <property type="molecule type" value="Genomic_DNA"/>
</dbReference>
<evidence type="ECO:0000313" key="1">
    <source>
        <dbReference type="EMBL" id="GAF79168.1"/>
    </source>
</evidence>
<comment type="caution">
    <text evidence="1">The sequence shown here is derived from an EMBL/GenBank/DDBJ whole genome shotgun (WGS) entry which is preliminary data.</text>
</comment>
<proteinExistence type="predicted"/>